<sequence length="945" mass="104433">MNPFAFRPAQVSFWTTVIYLALVIPLIVVNESVPPAPTDPTPLEGINITEAWLDLATLTNGYHPYNSHRNDEVRNWLLLRIQDILDENGVSWNTETTISKPPVSTGYGATDDGVGVITVLQLIKYFTTPGHQPEHGIVALLNNAEEDYLYGARAFGKSPLMPFVHSFLNLEGAGAGGRAILFRTTDQDVTAAYAGVKDPFGTVIGSDAFGLGFIRSQTDYVVFNGNYGARGADIAFYRPRARYHTNQDDARHTSRASLWHMLSASITTVDSLSGDWGKKFLGERSDGDDTKVPNGKTSDGVWFDLFGKGFVLFNLRGMFAWSLTLLIATPLILVLLTYVLHKYGKYYFFSSKVNTSETDELDSGDVEKVKIGGWKGFFRFPFALIVAGALNFGAALLLKKVNPFIVYSSEYAVWAMMTSLFYFVFWSIMKGADFARPSALHRGYVHIWLFILSWAILVAVTVFEDRFKIASGYPFVFFQSAVFLSTLIAFTELFALPNMRTYGVRAQEEDQVRDSLQAVPSADALIAPSPGEVDPATARDRDDDEEGEPATETTPLVGGRANGDNARTTFATTYRRSIQALTDVTRKDQQPDDGPQPYEDEQPWSGNLPTWTWLLQFLILGPFTIILVTQIGLVFLDAVAQTGPDGSSPLLPFLLTALCSILLLLPITPFIHRVTHHIPLFLLCVFVGTLIYNLVAFPFSADSRYKAYWQQLVNLDTGESTVKFVGIEDYLRPIIAELPSAAGKEVTCRDAKNRYNIRECVYDGVDVPPVLAGNVIPGVPPQKSFTDLVSVNITHGSAPGTASLAVNAKNTKACYLRFKKAINFTIKDGTGWDDRFGAVPESGIYEILLWRRDWNKTWFVDIEWDVDAKDVDPLTEVDDGQEHDGPDELKARAPGMEGEVSCLWSDINTPGTIPALDEALQFAPSWVAISKIAAGLVEGSKTFII</sequence>
<evidence type="ECO:0000256" key="11">
    <source>
        <dbReference type="ARBA" id="ARBA00022989"/>
    </source>
</evidence>
<dbReference type="GeneID" id="19325470"/>
<feature type="transmembrane region" description="Helical" evidence="17">
    <location>
        <begin position="411"/>
        <end position="429"/>
    </location>
</feature>
<accession>R8BJW9</accession>
<evidence type="ECO:0000259" key="18">
    <source>
        <dbReference type="Pfam" id="PF04389"/>
    </source>
</evidence>
<evidence type="ECO:0000259" key="20">
    <source>
        <dbReference type="Pfam" id="PF22251"/>
    </source>
</evidence>
<evidence type="ECO:0000256" key="8">
    <source>
        <dbReference type="ARBA" id="ARBA00022723"/>
    </source>
</evidence>
<dbReference type="GO" id="GO:0008235">
    <property type="term" value="F:metalloexopeptidase activity"/>
    <property type="evidence" value="ECO:0007669"/>
    <property type="project" value="InterPro"/>
</dbReference>
<feature type="domain" description="Vacuolar membrane protease transmembrane" evidence="20">
    <location>
        <begin position="378"/>
        <end position="678"/>
    </location>
</feature>
<comment type="subcellular location">
    <subcellularLocation>
        <location evidence="3">Vacuole membrane</location>
        <topology evidence="3">Multi-pass membrane protein</topology>
    </subcellularLocation>
</comment>
<evidence type="ECO:0000259" key="19">
    <source>
        <dbReference type="Pfam" id="PF22250"/>
    </source>
</evidence>
<keyword evidence="8 15" id="KW-0479">Metal-binding</keyword>
<dbReference type="EMBL" id="KB933146">
    <property type="protein sequence ID" value="EON99512.1"/>
    <property type="molecule type" value="Genomic_DNA"/>
</dbReference>
<keyword evidence="9 15" id="KW-0378">Hydrolase</keyword>
<comment type="cofactor">
    <cofactor evidence="1">
        <name>Zn(2+)</name>
        <dbReference type="ChEBI" id="CHEBI:29105"/>
    </cofactor>
</comment>
<dbReference type="Pfam" id="PF22250">
    <property type="entry name" value="PFF1_C"/>
    <property type="match status" value="1"/>
</dbReference>
<dbReference type="PANTHER" id="PTHR12147:SF58">
    <property type="entry name" value="VACUOLAR MEMBRANE PROTEASE"/>
    <property type="match status" value="1"/>
</dbReference>
<organism evidence="21 22">
    <name type="scientific">Phaeoacremonium minimum (strain UCR-PA7)</name>
    <name type="common">Esca disease fungus</name>
    <name type="synonym">Togninia minima</name>
    <dbReference type="NCBI Taxonomy" id="1286976"/>
    <lineage>
        <taxon>Eukaryota</taxon>
        <taxon>Fungi</taxon>
        <taxon>Dikarya</taxon>
        <taxon>Ascomycota</taxon>
        <taxon>Pezizomycotina</taxon>
        <taxon>Sordariomycetes</taxon>
        <taxon>Sordariomycetidae</taxon>
        <taxon>Togniniales</taxon>
        <taxon>Togniniaceae</taxon>
        <taxon>Phaeoacremonium</taxon>
    </lineage>
</organism>
<feature type="region of interest" description="Disordered" evidence="16">
    <location>
        <begin position="525"/>
        <end position="562"/>
    </location>
</feature>
<feature type="transmembrane region" description="Helical" evidence="17">
    <location>
        <begin position="318"/>
        <end position="340"/>
    </location>
</feature>
<dbReference type="KEGG" id="tmn:UCRPA7_4964"/>
<feature type="transmembrane region" description="Helical" evidence="17">
    <location>
        <begin position="377"/>
        <end position="399"/>
    </location>
</feature>
<dbReference type="Gene3D" id="3.40.630.10">
    <property type="entry name" value="Zn peptidases"/>
    <property type="match status" value="1"/>
</dbReference>
<dbReference type="InterPro" id="IPR045175">
    <property type="entry name" value="M28_fam"/>
</dbReference>
<feature type="domain" description="Vacuolar membrane protease C-terminal" evidence="19">
    <location>
        <begin position="706"/>
        <end position="938"/>
    </location>
</feature>
<protein>
    <recommendedName>
        <fullName evidence="15">Peptide hydrolase</fullName>
        <ecNumber evidence="15">3.4.-.-</ecNumber>
    </recommendedName>
</protein>
<evidence type="ECO:0000256" key="4">
    <source>
        <dbReference type="ARBA" id="ARBA00010918"/>
    </source>
</evidence>
<feature type="chain" id="PRO_5005145888" description="Peptide hydrolase" evidence="15">
    <location>
        <begin position="33"/>
        <end position="945"/>
    </location>
</feature>
<feature type="region of interest" description="Disordered" evidence="16">
    <location>
        <begin position="581"/>
        <end position="602"/>
    </location>
</feature>
<dbReference type="CDD" id="cd03875">
    <property type="entry name" value="M28_Fxna_like"/>
    <property type="match status" value="1"/>
</dbReference>
<keyword evidence="13 17" id="KW-0472">Membrane</keyword>
<name>R8BJW9_PHAM7</name>
<evidence type="ECO:0000256" key="3">
    <source>
        <dbReference type="ARBA" id="ARBA00004128"/>
    </source>
</evidence>
<keyword evidence="12" id="KW-0482">Metalloprotease</keyword>
<dbReference type="PANTHER" id="PTHR12147">
    <property type="entry name" value="METALLOPEPTIDASE M28 FAMILY MEMBER"/>
    <property type="match status" value="1"/>
</dbReference>
<feature type="transmembrane region" description="Helical" evidence="17">
    <location>
        <begin position="475"/>
        <end position="496"/>
    </location>
</feature>
<evidence type="ECO:0000313" key="22">
    <source>
        <dbReference type="Proteomes" id="UP000014074"/>
    </source>
</evidence>
<dbReference type="GO" id="GO:0005774">
    <property type="term" value="C:vacuolar membrane"/>
    <property type="evidence" value="ECO:0007669"/>
    <property type="project" value="UniProtKB-SubCell"/>
</dbReference>
<evidence type="ECO:0000256" key="12">
    <source>
        <dbReference type="ARBA" id="ARBA00023049"/>
    </source>
</evidence>
<feature type="domain" description="Peptidase M28" evidence="18">
    <location>
        <begin position="103"/>
        <end position="266"/>
    </location>
</feature>
<evidence type="ECO:0000256" key="15">
    <source>
        <dbReference type="RuleBase" id="RU361240"/>
    </source>
</evidence>
<dbReference type="Pfam" id="PF04389">
    <property type="entry name" value="Peptidase_M28"/>
    <property type="match status" value="1"/>
</dbReference>
<evidence type="ECO:0000256" key="7">
    <source>
        <dbReference type="ARBA" id="ARBA00022692"/>
    </source>
</evidence>
<feature type="transmembrane region" description="Helical" evidence="17">
    <location>
        <begin position="678"/>
        <end position="699"/>
    </location>
</feature>
<dbReference type="EC" id="3.4.-.-" evidence="15"/>
<dbReference type="OrthoDB" id="76293at2759"/>
<keyword evidence="11 17" id="KW-1133">Transmembrane helix</keyword>
<feature type="signal peptide" evidence="15">
    <location>
        <begin position="1"/>
        <end position="32"/>
    </location>
</feature>
<evidence type="ECO:0000256" key="13">
    <source>
        <dbReference type="ARBA" id="ARBA00023136"/>
    </source>
</evidence>
<dbReference type="InterPro" id="IPR048024">
    <property type="entry name" value="Fxna-like_M28_dom"/>
</dbReference>
<evidence type="ECO:0000313" key="21">
    <source>
        <dbReference type="EMBL" id="EON99512.1"/>
    </source>
</evidence>
<evidence type="ECO:0000256" key="14">
    <source>
        <dbReference type="ARBA" id="ARBA00023180"/>
    </source>
</evidence>
<proteinExistence type="inferred from homology"/>
<gene>
    <name evidence="21" type="ORF">UCRPA7_4964</name>
</gene>
<feature type="transmembrane region" description="Helical" evidence="17">
    <location>
        <begin position="650"/>
        <end position="672"/>
    </location>
</feature>
<dbReference type="HOGENOM" id="CLU_006412_1_0_1"/>
<evidence type="ECO:0000256" key="1">
    <source>
        <dbReference type="ARBA" id="ARBA00001947"/>
    </source>
</evidence>
<dbReference type="AlphaFoldDB" id="R8BJW9"/>
<dbReference type="GO" id="GO:0046872">
    <property type="term" value="F:metal ion binding"/>
    <property type="evidence" value="ECO:0007669"/>
    <property type="project" value="UniProtKB-KW"/>
</dbReference>
<evidence type="ECO:0000256" key="10">
    <source>
        <dbReference type="ARBA" id="ARBA00022833"/>
    </source>
</evidence>
<dbReference type="InterPro" id="IPR053975">
    <property type="entry name" value="PFF1_C"/>
</dbReference>
<evidence type="ECO:0000256" key="16">
    <source>
        <dbReference type="SAM" id="MobiDB-lite"/>
    </source>
</evidence>
<evidence type="ECO:0000256" key="2">
    <source>
        <dbReference type="ARBA" id="ARBA00003273"/>
    </source>
</evidence>
<keyword evidence="10 15" id="KW-0862">Zinc</keyword>
<dbReference type="Proteomes" id="UP000014074">
    <property type="component" value="Unassembled WGS sequence"/>
</dbReference>
<evidence type="ECO:0000256" key="5">
    <source>
        <dbReference type="ARBA" id="ARBA00022554"/>
    </source>
</evidence>
<evidence type="ECO:0000256" key="9">
    <source>
        <dbReference type="ARBA" id="ARBA00022801"/>
    </source>
</evidence>
<dbReference type="Pfam" id="PF22251">
    <property type="entry name" value="PFF1_TM"/>
    <property type="match status" value="1"/>
</dbReference>
<keyword evidence="14" id="KW-0325">Glycoprotein</keyword>
<dbReference type="InterPro" id="IPR007484">
    <property type="entry name" value="Peptidase_M28"/>
</dbReference>
<dbReference type="RefSeq" id="XP_007915706.1">
    <property type="nucleotide sequence ID" value="XM_007917515.1"/>
</dbReference>
<keyword evidence="5" id="KW-0926">Vacuole</keyword>
<keyword evidence="6 15" id="KW-0645">Protease</keyword>
<dbReference type="SUPFAM" id="SSF53187">
    <property type="entry name" value="Zn-dependent exopeptidases"/>
    <property type="match status" value="1"/>
</dbReference>
<dbReference type="eggNOG" id="KOG2194">
    <property type="taxonomic scope" value="Eukaryota"/>
</dbReference>
<comment type="similarity">
    <text evidence="4 15">Belongs to the peptidase M28 family.</text>
</comment>
<feature type="transmembrane region" description="Helical" evidence="17">
    <location>
        <begin position="444"/>
        <end position="463"/>
    </location>
</feature>
<keyword evidence="15" id="KW-0732">Signal</keyword>
<evidence type="ECO:0000256" key="6">
    <source>
        <dbReference type="ARBA" id="ARBA00022670"/>
    </source>
</evidence>
<keyword evidence="7 17" id="KW-0812">Transmembrane</keyword>
<feature type="transmembrane region" description="Helical" evidence="17">
    <location>
        <begin position="613"/>
        <end position="638"/>
    </location>
</feature>
<dbReference type="GO" id="GO:0006508">
    <property type="term" value="P:proteolysis"/>
    <property type="evidence" value="ECO:0007669"/>
    <property type="project" value="UniProtKB-KW"/>
</dbReference>
<keyword evidence="22" id="KW-1185">Reference proteome</keyword>
<dbReference type="InterPro" id="IPR053976">
    <property type="entry name" value="PFF1_TM"/>
</dbReference>
<evidence type="ECO:0000256" key="17">
    <source>
        <dbReference type="SAM" id="Phobius"/>
    </source>
</evidence>
<reference evidence="22" key="1">
    <citation type="journal article" date="2013" name="Genome Announc.">
        <title>Draft genome sequence of the ascomycete Phaeoacremonium aleophilum strain UCR-PA7, a causal agent of the esca disease complex in grapevines.</title>
        <authorList>
            <person name="Blanco-Ulate B."/>
            <person name="Rolshausen P."/>
            <person name="Cantu D."/>
        </authorList>
    </citation>
    <scope>NUCLEOTIDE SEQUENCE [LARGE SCALE GENOMIC DNA]</scope>
    <source>
        <strain evidence="22">UCR-PA7</strain>
    </source>
</reference>
<comment type="function">
    <text evidence="2">May be involved in vacuolar sorting and osmoregulation.</text>
</comment>